<feature type="compositionally biased region" description="Polar residues" evidence="1">
    <location>
        <begin position="127"/>
        <end position="137"/>
    </location>
</feature>
<gene>
    <name evidence="2" type="ORF">QR98_0034510</name>
</gene>
<evidence type="ECO:0000313" key="2">
    <source>
        <dbReference type="EMBL" id="KPM04993.1"/>
    </source>
</evidence>
<proteinExistence type="predicted"/>
<sequence length="159" mass="18134">MSNSKSKSSDCSVRNIHTKESNKRPKIEKSSDEENDGDEDDDSQQVVNKFANDGSFLEMFKKMQEQMSKKQENDDAKCSDQAHISNDSKSDSNEPSASKRKPKKLKVGMIEKKIKQTNPDDSERDQGNNTSAWNQYMSEVRAYKEKYGDDGDKNRPLVK</sequence>
<feature type="compositionally biased region" description="Acidic residues" evidence="1">
    <location>
        <begin position="33"/>
        <end position="43"/>
    </location>
</feature>
<dbReference type="AlphaFoldDB" id="A0A132A230"/>
<dbReference type="VEuPathDB" id="VectorBase:SSCA008387"/>
<dbReference type="Proteomes" id="UP000616769">
    <property type="component" value="Unassembled WGS sequence"/>
</dbReference>
<evidence type="ECO:0000313" key="3">
    <source>
        <dbReference type="Proteomes" id="UP000616769"/>
    </source>
</evidence>
<dbReference type="InterPro" id="IPR038838">
    <property type="entry name" value="TRIR"/>
</dbReference>
<feature type="compositionally biased region" description="Basic and acidic residues" evidence="1">
    <location>
        <begin position="17"/>
        <end position="32"/>
    </location>
</feature>
<name>A0A132A230_SARSC</name>
<feature type="region of interest" description="Disordered" evidence="1">
    <location>
        <begin position="1"/>
        <end position="137"/>
    </location>
</feature>
<reference evidence="2 3" key="1">
    <citation type="journal article" date="2015" name="Parasit. Vectors">
        <title>Draft genome of the scabies mite.</title>
        <authorList>
            <person name="Rider S.D.Jr."/>
            <person name="Morgan M.S."/>
            <person name="Arlian L.G."/>
        </authorList>
    </citation>
    <scope>NUCLEOTIDE SEQUENCE [LARGE SCALE GENOMIC DNA]</scope>
    <source>
        <strain evidence="2">Arlian Lab</strain>
    </source>
</reference>
<feature type="compositionally biased region" description="Low complexity" evidence="1">
    <location>
        <begin position="1"/>
        <end position="12"/>
    </location>
</feature>
<evidence type="ECO:0000256" key="1">
    <source>
        <dbReference type="SAM" id="MobiDB-lite"/>
    </source>
</evidence>
<dbReference type="OrthoDB" id="5983145at2759"/>
<feature type="compositionally biased region" description="Basic and acidic residues" evidence="1">
    <location>
        <begin position="59"/>
        <end position="92"/>
    </location>
</feature>
<organism evidence="2 3">
    <name type="scientific">Sarcoptes scabiei</name>
    <name type="common">Itch mite</name>
    <name type="synonym">Acarus scabiei</name>
    <dbReference type="NCBI Taxonomy" id="52283"/>
    <lineage>
        <taxon>Eukaryota</taxon>
        <taxon>Metazoa</taxon>
        <taxon>Ecdysozoa</taxon>
        <taxon>Arthropoda</taxon>
        <taxon>Chelicerata</taxon>
        <taxon>Arachnida</taxon>
        <taxon>Acari</taxon>
        <taxon>Acariformes</taxon>
        <taxon>Sarcoptiformes</taxon>
        <taxon>Astigmata</taxon>
        <taxon>Psoroptidia</taxon>
        <taxon>Sarcoptoidea</taxon>
        <taxon>Sarcoptidae</taxon>
        <taxon>Sarcoptinae</taxon>
        <taxon>Sarcoptes</taxon>
    </lineage>
</organism>
<accession>A0A132A230</accession>
<dbReference type="PANTHER" id="PTHR34753:SF1">
    <property type="entry name" value="TELOMERASE RNA COMPONENT INTERACTING RNASE"/>
    <property type="match status" value="1"/>
</dbReference>
<protein>
    <submittedName>
        <fullName evidence="2">Uncharacterized protein</fullName>
    </submittedName>
</protein>
<dbReference type="PANTHER" id="PTHR34753">
    <property type="entry name" value="TELOMERASE RNA COMPONENT INTERACTING RNASE"/>
    <property type="match status" value="1"/>
</dbReference>
<dbReference type="GO" id="GO:0008409">
    <property type="term" value="F:5'-3' exonuclease activity"/>
    <property type="evidence" value="ECO:0007669"/>
    <property type="project" value="InterPro"/>
</dbReference>
<dbReference type="EMBL" id="JXLN01010036">
    <property type="protein sequence ID" value="KPM04993.1"/>
    <property type="molecule type" value="Genomic_DNA"/>
</dbReference>
<comment type="caution">
    <text evidence="2">The sequence shown here is derived from an EMBL/GenBank/DDBJ whole genome shotgun (WGS) entry which is preliminary data.</text>
</comment>
<dbReference type="GO" id="GO:0008408">
    <property type="term" value="F:3'-5' exonuclease activity"/>
    <property type="evidence" value="ECO:0007669"/>
    <property type="project" value="InterPro"/>
</dbReference>